<evidence type="ECO:0000313" key="3">
    <source>
        <dbReference type="Proteomes" id="UP000224080"/>
    </source>
</evidence>
<accession>A0A2B7XLC3</accession>
<name>A0A2B7XLC3_9EURO</name>
<evidence type="ECO:0000313" key="2">
    <source>
        <dbReference type="EMBL" id="PGH09740.1"/>
    </source>
</evidence>
<evidence type="ECO:0000256" key="1">
    <source>
        <dbReference type="SAM" id="MobiDB-lite"/>
    </source>
</evidence>
<protein>
    <submittedName>
        <fullName evidence="2">Uncharacterized protein</fullName>
    </submittedName>
</protein>
<feature type="region of interest" description="Disordered" evidence="1">
    <location>
        <begin position="201"/>
        <end position="452"/>
    </location>
</feature>
<feature type="compositionally biased region" description="Low complexity" evidence="1">
    <location>
        <begin position="358"/>
        <end position="372"/>
    </location>
</feature>
<feature type="compositionally biased region" description="Basic and acidic residues" evidence="1">
    <location>
        <begin position="405"/>
        <end position="431"/>
    </location>
</feature>
<keyword evidence="3" id="KW-1185">Reference proteome</keyword>
<feature type="compositionally biased region" description="Low complexity" evidence="1">
    <location>
        <begin position="309"/>
        <end position="330"/>
    </location>
</feature>
<feature type="compositionally biased region" description="Polar residues" evidence="1">
    <location>
        <begin position="241"/>
        <end position="264"/>
    </location>
</feature>
<dbReference type="STRING" id="2060905.A0A2B7XLC3"/>
<sequence length="452" mass="49606">MVLNEVSPQADGYGNAAIDSDDTYSFSQNSLSPLRSFAARIEIPPYGLGKQLLFLRSKEAYEEHMATRIKQHIEIGMAFVDRPLTQLETDSFVDQAVSLTTKPRIGAYLGSFLGLVLVAKPFVKNGRLMPISQMKNMVDRQLIIKTLLLPFCVVAGNTFGKASGASLAVRDLTSDPRLTQYRQDRANQDPQKVQKRLEKLGWKTHQTQPPPVRRPPAQQKLPAHDDASPAAGFESTGYGGSMSSATQYGSSNESYGIQSQTDSQILGKMSSQQRNPQQQQQQQQGSWDTYRQARQPVNTSDNEDMFDLSSNTTAPATSSTATRSQTSGSAWDRLRGSSSASTPASTDRGGSTFDSPASNTENTSPESSPTSSGSAWGRIRNASAFPSSAPFHPQAEQWPQNQQDNHSESTHQSRDKAQREFDRLLEKERQNSGDGDGYTKPMGDWGSGPQRR</sequence>
<reference evidence="2 3" key="1">
    <citation type="submission" date="2017-10" db="EMBL/GenBank/DDBJ databases">
        <title>Comparative genomics in systemic dimorphic fungi from Ajellomycetaceae.</title>
        <authorList>
            <person name="Munoz J.F."/>
            <person name="Mcewen J.G."/>
            <person name="Clay O.K."/>
            <person name="Cuomo C.A."/>
        </authorList>
    </citation>
    <scope>NUCLEOTIDE SEQUENCE [LARGE SCALE GENOMIC DNA]</scope>
    <source>
        <strain evidence="2 3">UAMH130</strain>
    </source>
</reference>
<gene>
    <name evidence="2" type="ORF">GX51_00420</name>
</gene>
<dbReference type="OrthoDB" id="4204700at2759"/>
<organism evidence="2 3">
    <name type="scientific">Blastomyces parvus</name>
    <dbReference type="NCBI Taxonomy" id="2060905"/>
    <lineage>
        <taxon>Eukaryota</taxon>
        <taxon>Fungi</taxon>
        <taxon>Dikarya</taxon>
        <taxon>Ascomycota</taxon>
        <taxon>Pezizomycotina</taxon>
        <taxon>Eurotiomycetes</taxon>
        <taxon>Eurotiomycetidae</taxon>
        <taxon>Onygenales</taxon>
        <taxon>Ajellomycetaceae</taxon>
        <taxon>Blastomyces</taxon>
    </lineage>
</organism>
<dbReference type="Proteomes" id="UP000224080">
    <property type="component" value="Unassembled WGS sequence"/>
</dbReference>
<feature type="compositionally biased region" description="Low complexity" evidence="1">
    <location>
        <begin position="272"/>
        <end position="284"/>
    </location>
</feature>
<dbReference type="AlphaFoldDB" id="A0A2B7XLC3"/>
<dbReference type="EMBL" id="PDNC01000003">
    <property type="protein sequence ID" value="PGH09740.1"/>
    <property type="molecule type" value="Genomic_DNA"/>
</dbReference>
<proteinExistence type="predicted"/>
<comment type="caution">
    <text evidence="2">The sequence shown here is derived from an EMBL/GenBank/DDBJ whole genome shotgun (WGS) entry which is preliminary data.</text>
</comment>
<feature type="compositionally biased region" description="Polar residues" evidence="1">
    <location>
        <begin position="336"/>
        <end position="357"/>
    </location>
</feature>